<evidence type="ECO:0000313" key="15">
    <source>
        <dbReference type="EMBL" id="MFC5449847.1"/>
    </source>
</evidence>
<proteinExistence type="predicted"/>
<feature type="transmembrane region" description="Helical" evidence="13">
    <location>
        <begin position="12"/>
        <end position="33"/>
    </location>
</feature>
<dbReference type="Gene3D" id="3.30.565.10">
    <property type="entry name" value="Histidine kinase-like ATPase, C-terminal domain"/>
    <property type="match status" value="1"/>
</dbReference>
<dbReference type="RefSeq" id="WP_270884839.1">
    <property type="nucleotide sequence ID" value="NZ_JAQFVF010000080.1"/>
</dbReference>
<evidence type="ECO:0000256" key="8">
    <source>
        <dbReference type="ARBA" id="ARBA00022840"/>
    </source>
</evidence>
<keyword evidence="7 15" id="KW-0418">Kinase</keyword>
<comment type="caution">
    <text evidence="15">The sequence shown here is derived from an EMBL/GenBank/DDBJ whole genome shotgun (WGS) entry which is preliminary data.</text>
</comment>
<feature type="domain" description="HAMP" evidence="14">
    <location>
        <begin position="306"/>
        <end position="359"/>
    </location>
</feature>
<evidence type="ECO:0000256" key="1">
    <source>
        <dbReference type="ARBA" id="ARBA00004651"/>
    </source>
</evidence>
<evidence type="ECO:0000256" key="4">
    <source>
        <dbReference type="ARBA" id="ARBA00022679"/>
    </source>
</evidence>
<keyword evidence="3" id="KW-0597">Phosphoprotein</keyword>
<name>A0ABW0KA03_9BACL</name>
<evidence type="ECO:0000256" key="7">
    <source>
        <dbReference type="ARBA" id="ARBA00022777"/>
    </source>
</evidence>
<comment type="subcellular location">
    <subcellularLocation>
        <location evidence="1">Cell membrane</location>
        <topology evidence="1">Multi-pass membrane protein</topology>
    </subcellularLocation>
</comment>
<organism evidence="15 16">
    <name type="scientific">Paenibacillus aestuarii</name>
    <dbReference type="NCBI Taxonomy" id="516965"/>
    <lineage>
        <taxon>Bacteria</taxon>
        <taxon>Bacillati</taxon>
        <taxon>Bacillota</taxon>
        <taxon>Bacilli</taxon>
        <taxon>Bacillales</taxon>
        <taxon>Paenibacillaceae</taxon>
        <taxon>Paenibacillus</taxon>
    </lineage>
</organism>
<dbReference type="CDD" id="cd06225">
    <property type="entry name" value="HAMP"/>
    <property type="match status" value="1"/>
</dbReference>
<dbReference type="Gene3D" id="6.10.340.10">
    <property type="match status" value="1"/>
</dbReference>
<dbReference type="InterPro" id="IPR003594">
    <property type="entry name" value="HATPase_dom"/>
</dbReference>
<dbReference type="Pfam" id="PF00672">
    <property type="entry name" value="HAMP"/>
    <property type="match status" value="1"/>
</dbReference>
<keyword evidence="12" id="KW-0175">Coiled coil</keyword>
<evidence type="ECO:0000256" key="11">
    <source>
        <dbReference type="ARBA" id="ARBA00023136"/>
    </source>
</evidence>
<keyword evidence="8" id="KW-0067">ATP-binding</keyword>
<keyword evidence="11 13" id="KW-0472">Membrane</keyword>
<keyword evidence="4 15" id="KW-0808">Transferase</keyword>
<evidence type="ECO:0000259" key="14">
    <source>
        <dbReference type="PROSITE" id="PS50885"/>
    </source>
</evidence>
<dbReference type="Proteomes" id="UP001596044">
    <property type="component" value="Unassembled WGS sequence"/>
</dbReference>
<evidence type="ECO:0000313" key="16">
    <source>
        <dbReference type="Proteomes" id="UP001596044"/>
    </source>
</evidence>
<dbReference type="EMBL" id="JBHSMJ010000022">
    <property type="protein sequence ID" value="MFC5449847.1"/>
    <property type="molecule type" value="Genomic_DNA"/>
</dbReference>
<dbReference type="SUPFAM" id="SSF55874">
    <property type="entry name" value="ATPase domain of HSP90 chaperone/DNA topoisomerase II/histidine kinase"/>
    <property type="match status" value="1"/>
</dbReference>
<accession>A0ABW0KA03</accession>
<dbReference type="Pfam" id="PF06580">
    <property type="entry name" value="His_kinase"/>
    <property type="match status" value="1"/>
</dbReference>
<evidence type="ECO:0000256" key="10">
    <source>
        <dbReference type="ARBA" id="ARBA00023012"/>
    </source>
</evidence>
<evidence type="ECO:0000256" key="9">
    <source>
        <dbReference type="ARBA" id="ARBA00022989"/>
    </source>
</evidence>
<gene>
    <name evidence="15" type="ORF">ACFPOG_16460</name>
</gene>
<dbReference type="PANTHER" id="PTHR34220:SF11">
    <property type="entry name" value="SENSOR PROTEIN KINASE HPTS"/>
    <property type="match status" value="1"/>
</dbReference>
<dbReference type="SUPFAM" id="SSF158472">
    <property type="entry name" value="HAMP domain-like"/>
    <property type="match status" value="1"/>
</dbReference>
<evidence type="ECO:0000256" key="13">
    <source>
        <dbReference type="SAM" id="Phobius"/>
    </source>
</evidence>
<reference evidence="16" key="1">
    <citation type="journal article" date="2019" name="Int. J. Syst. Evol. Microbiol.">
        <title>The Global Catalogue of Microorganisms (GCM) 10K type strain sequencing project: providing services to taxonomists for standard genome sequencing and annotation.</title>
        <authorList>
            <consortium name="The Broad Institute Genomics Platform"/>
            <consortium name="The Broad Institute Genome Sequencing Center for Infectious Disease"/>
            <person name="Wu L."/>
            <person name="Ma J."/>
        </authorList>
    </citation>
    <scope>NUCLEOTIDE SEQUENCE [LARGE SCALE GENOMIC DNA]</scope>
    <source>
        <strain evidence="16">KACC 11904</strain>
    </source>
</reference>
<sequence>MKLLDKGRFKSLRFQIGLGICLIVIPLLVLLIYGDSYATKVVRNQVALANTNLVTLNMREIDQNLTEVDKYLYSMAAVETDLQVLDVSNTDQSQNYYMAKIRLDNRLSSNILNYRNIDSFFVYSIRNDDLLSAKTNTYYEDFSRVQTQLQSMLQDPKRVEEDCLKKWCDKEIDGNYYLLHVVKVGNVYIGAWCNVQRLMTSMNMIRFGKTGVAILATEQFLPMTNKDFALENKIDLREFEDNHQLSGKDGQFLVVGTQSGMGGFHLLAVTPGKEILENLPLLHQMIQAILYGSVIVAILFLFMLRQIILKPLNHILAAMRRIREGNWDTEVASTSRTNEFELMNITFNSMISEIQKLKIDIYEEQINKQRAELRHLQLQINPHFFLNSLNIVYHLARARDYELIEELSLSLVEYFRFMFRSNLKFVRLEEELQHVCNYLKIQEMRFPDYLTFEILASEQLRDVLVPPLLIQTFVENTIKHVVSTQHTTRIGIFIESFIDDEILIRITDTGPGFSTDVLQRLITGQMEVNEQGEHIGIWNARRRLALLYEDRADINFSNGDGEYGGATIDISLPVLDKVAKGEIVCTS</sequence>
<evidence type="ECO:0000256" key="5">
    <source>
        <dbReference type="ARBA" id="ARBA00022692"/>
    </source>
</evidence>
<dbReference type="Pfam" id="PF02518">
    <property type="entry name" value="HATPase_c"/>
    <property type="match status" value="1"/>
</dbReference>
<keyword evidence="6" id="KW-0547">Nucleotide-binding</keyword>
<dbReference type="InterPro" id="IPR010559">
    <property type="entry name" value="Sig_transdc_His_kin_internal"/>
</dbReference>
<dbReference type="GO" id="GO:0004673">
    <property type="term" value="F:protein histidine kinase activity"/>
    <property type="evidence" value="ECO:0007669"/>
    <property type="project" value="UniProtKB-EC"/>
</dbReference>
<dbReference type="InterPro" id="IPR050640">
    <property type="entry name" value="Bact_2-comp_sensor_kinase"/>
</dbReference>
<evidence type="ECO:0000256" key="2">
    <source>
        <dbReference type="ARBA" id="ARBA00022475"/>
    </source>
</evidence>
<dbReference type="PROSITE" id="PS50885">
    <property type="entry name" value="HAMP"/>
    <property type="match status" value="1"/>
</dbReference>
<evidence type="ECO:0000256" key="12">
    <source>
        <dbReference type="SAM" id="Coils"/>
    </source>
</evidence>
<keyword evidence="16" id="KW-1185">Reference proteome</keyword>
<feature type="transmembrane region" description="Helical" evidence="13">
    <location>
        <begin position="285"/>
        <end position="304"/>
    </location>
</feature>
<keyword evidence="10" id="KW-0902">Two-component regulatory system</keyword>
<evidence type="ECO:0000256" key="3">
    <source>
        <dbReference type="ARBA" id="ARBA00022553"/>
    </source>
</evidence>
<keyword evidence="2" id="KW-1003">Cell membrane</keyword>
<dbReference type="EC" id="2.7.13.3" evidence="15"/>
<dbReference type="InterPro" id="IPR036890">
    <property type="entry name" value="HATPase_C_sf"/>
</dbReference>
<dbReference type="InterPro" id="IPR003660">
    <property type="entry name" value="HAMP_dom"/>
</dbReference>
<dbReference type="PANTHER" id="PTHR34220">
    <property type="entry name" value="SENSOR HISTIDINE KINASE YPDA"/>
    <property type="match status" value="1"/>
</dbReference>
<keyword evidence="9 13" id="KW-1133">Transmembrane helix</keyword>
<protein>
    <submittedName>
        <fullName evidence="15">Sensor histidine kinase</fullName>
        <ecNumber evidence="15">2.7.13.3</ecNumber>
    </submittedName>
</protein>
<evidence type="ECO:0000256" key="6">
    <source>
        <dbReference type="ARBA" id="ARBA00022741"/>
    </source>
</evidence>
<dbReference type="SMART" id="SM00304">
    <property type="entry name" value="HAMP"/>
    <property type="match status" value="1"/>
</dbReference>
<keyword evidence="5 13" id="KW-0812">Transmembrane</keyword>
<feature type="coiled-coil region" evidence="12">
    <location>
        <begin position="352"/>
        <end position="379"/>
    </location>
</feature>